<dbReference type="AlphaFoldDB" id="A0AA39ICV1"/>
<proteinExistence type="predicted"/>
<evidence type="ECO:0000256" key="1">
    <source>
        <dbReference type="ARBA" id="ARBA00023054"/>
    </source>
</evidence>
<reference evidence="4" key="1">
    <citation type="submission" date="2023-06" db="EMBL/GenBank/DDBJ databases">
        <title>Genomic analysis of the entomopathogenic nematode Steinernema hermaphroditum.</title>
        <authorList>
            <person name="Schwarz E.M."/>
            <person name="Heppert J.K."/>
            <person name="Baniya A."/>
            <person name="Schwartz H.T."/>
            <person name="Tan C.-H."/>
            <person name="Antoshechkin I."/>
            <person name="Sternberg P.W."/>
            <person name="Goodrich-Blair H."/>
            <person name="Dillman A.R."/>
        </authorList>
    </citation>
    <scope>NUCLEOTIDE SEQUENCE</scope>
    <source>
        <strain evidence="4">PS9179</strain>
        <tissue evidence="4">Whole animal</tissue>
    </source>
</reference>
<feature type="region of interest" description="Disordered" evidence="2">
    <location>
        <begin position="13"/>
        <end position="34"/>
    </location>
</feature>
<gene>
    <name evidence="4" type="ORF">QR680_014844</name>
</gene>
<dbReference type="GO" id="GO:0005737">
    <property type="term" value="C:cytoplasm"/>
    <property type="evidence" value="ECO:0007669"/>
    <property type="project" value="TreeGrafter"/>
</dbReference>
<dbReference type="PANTHER" id="PTHR22741:SF10">
    <property type="entry name" value="COILED-COIL DOMAIN-CONTAINING PROTEIN CG32809"/>
    <property type="match status" value="1"/>
</dbReference>
<feature type="region of interest" description="Disordered" evidence="2">
    <location>
        <begin position="99"/>
        <end position="123"/>
    </location>
</feature>
<feature type="domain" description="Actin interacting protein 3-like C-terminal" evidence="3">
    <location>
        <begin position="278"/>
        <end position="720"/>
    </location>
</feature>
<dbReference type="InterPro" id="IPR051825">
    <property type="entry name" value="SRCIN1"/>
</dbReference>
<dbReference type="InterPro" id="IPR022782">
    <property type="entry name" value="AIP3-like_C"/>
</dbReference>
<feature type="compositionally biased region" description="Low complexity" evidence="2">
    <location>
        <begin position="175"/>
        <end position="184"/>
    </location>
</feature>
<dbReference type="Gene3D" id="1.20.58.1540">
    <property type="entry name" value="Actin interacting protein 3, C-terminal domain"/>
    <property type="match status" value="1"/>
</dbReference>
<feature type="compositionally biased region" description="Basic and acidic residues" evidence="2">
    <location>
        <begin position="19"/>
        <end position="34"/>
    </location>
</feature>
<name>A0AA39ICV1_9BILA</name>
<protein>
    <recommendedName>
        <fullName evidence="3">Actin interacting protein 3-like C-terminal domain-containing protein</fullName>
    </recommendedName>
</protein>
<evidence type="ECO:0000259" key="3">
    <source>
        <dbReference type="Pfam" id="PF03915"/>
    </source>
</evidence>
<feature type="region of interest" description="Disordered" evidence="2">
    <location>
        <begin position="150"/>
        <end position="237"/>
    </location>
</feature>
<dbReference type="Proteomes" id="UP001175271">
    <property type="component" value="Unassembled WGS sequence"/>
</dbReference>
<dbReference type="PANTHER" id="PTHR22741">
    <property type="entry name" value="P140CAP/SNIP-RELATED"/>
    <property type="match status" value="1"/>
</dbReference>
<sequence>MFSAIQHKFYGFKKPQAQHVERPPKPEKAPKKQKDFAGMRKLDGWINHLIKEELFSGRGQQRGCVKRCRRCFLRRLHSPGGSGSPARLINSRRRPRRSMPFFSWKSRSRSRKTPEPERATYVSQPFNNNIIKIHDELDEPDEKPRVVRFQEGVSSPPLSKTAAPSESEPIVVNKSSTSTPNNWSSPPPSQGTKWNTLSGPPAPNGTLPNLAESEDFGPGHHGSLPRSIMAGSRKQQRANALLQQLRADDALFSDSELSTHSTRMGRPGAALSNLGIVFLQLNDEVKRALLPSNLHNLEQIRQLFLKSFPSLTPQYLHSPHVKIYIQEQSKGQLFYELEELGDIKDKSLLKLREHSTPGYQSPTPQPLRFTDHPPVAVVDYVSESEMDLTDYRNRNSFRAGSLRPASAVPTSSGDRMYNPQKARRTPVYDPYYDPYASDTSSQGQRSGSVTPIIDKEARFRMETMERQLAGLSTLVHSALATKGISETASRDMANLRREILAFHPEVAEADRLSSSAEPQAASAAASSIADSSTSSFVHHPGGEYQHELVRLKRQLTAAQVEIKQIRRAAQASAQSGRDILKDAFDKINTLVQFKMKNLEEGHERDDTVRQEHAVQFSALQNTLQAFETHVENVRRSVLNTNRKLRMSEVEAMTNSLTQIGRNAAKIKTNFPNVQSAVESRIRADMERVVREEKYIQDEAHQIDQALRRCKTLANMMVTMKKLAMVQDPAINSHRSTPITESIKESVEYTINLTQPQNTQVQVVEQLDLAPLTPVAATNANQYAPPVQAQAPVPPVPPAPSNYEPLSPSTSSLQKDQHVLDSILDDLNASMRIQNNKLPPAPPKPPERYSTTDARKRFFASEMHNSPPKAIQQTNAIENGDVPAACNRMVVASSTESLNSQEGKARQRALIDMRRERQHQISEKQRQMNSQFEKLKQICPAV</sequence>
<feature type="region of interest" description="Disordered" evidence="2">
    <location>
        <begin position="400"/>
        <end position="429"/>
    </location>
</feature>
<evidence type="ECO:0000313" key="4">
    <source>
        <dbReference type="EMBL" id="KAK0420717.1"/>
    </source>
</evidence>
<evidence type="ECO:0000313" key="5">
    <source>
        <dbReference type="Proteomes" id="UP001175271"/>
    </source>
</evidence>
<keyword evidence="5" id="KW-1185">Reference proteome</keyword>
<organism evidence="4 5">
    <name type="scientific">Steinernema hermaphroditum</name>
    <dbReference type="NCBI Taxonomy" id="289476"/>
    <lineage>
        <taxon>Eukaryota</taxon>
        <taxon>Metazoa</taxon>
        <taxon>Ecdysozoa</taxon>
        <taxon>Nematoda</taxon>
        <taxon>Chromadorea</taxon>
        <taxon>Rhabditida</taxon>
        <taxon>Tylenchina</taxon>
        <taxon>Panagrolaimomorpha</taxon>
        <taxon>Strongyloidoidea</taxon>
        <taxon>Steinernematidae</taxon>
        <taxon>Steinernema</taxon>
    </lineage>
</organism>
<dbReference type="Pfam" id="PF03915">
    <property type="entry name" value="AIP3"/>
    <property type="match status" value="1"/>
</dbReference>
<accession>A0AA39ICV1</accession>
<comment type="caution">
    <text evidence="4">The sequence shown here is derived from an EMBL/GenBank/DDBJ whole genome shotgun (WGS) entry which is preliminary data.</text>
</comment>
<feature type="compositionally biased region" description="Polar residues" evidence="2">
    <location>
        <begin position="152"/>
        <end position="164"/>
    </location>
</feature>
<keyword evidence="1" id="KW-0175">Coiled coil</keyword>
<evidence type="ECO:0000256" key="2">
    <source>
        <dbReference type="SAM" id="MobiDB-lite"/>
    </source>
</evidence>
<dbReference type="EMBL" id="JAUCMV010000002">
    <property type="protein sequence ID" value="KAK0420717.1"/>
    <property type="molecule type" value="Genomic_DNA"/>
</dbReference>
<feature type="region of interest" description="Disordered" evidence="2">
    <location>
        <begin position="786"/>
        <end position="813"/>
    </location>
</feature>